<dbReference type="PANTHER" id="PTHR31071">
    <property type="entry name" value="GB|AAF24581.1"/>
    <property type="match status" value="1"/>
</dbReference>
<accession>A0AAV5IFX2</accession>
<dbReference type="AlphaFoldDB" id="A0AAV5IFX2"/>
<feature type="coiled-coil region" evidence="1">
    <location>
        <begin position="212"/>
        <end position="250"/>
    </location>
</feature>
<feature type="compositionally biased region" description="Basic and acidic residues" evidence="2">
    <location>
        <begin position="515"/>
        <end position="541"/>
    </location>
</feature>
<keyword evidence="1" id="KW-0175">Coiled coil</keyword>
<proteinExistence type="predicted"/>
<dbReference type="EMBL" id="BPVZ01000010">
    <property type="protein sequence ID" value="GKU96737.1"/>
    <property type="molecule type" value="Genomic_DNA"/>
</dbReference>
<dbReference type="Proteomes" id="UP001054252">
    <property type="component" value="Unassembled WGS sequence"/>
</dbReference>
<feature type="compositionally biased region" description="Polar residues" evidence="2">
    <location>
        <begin position="543"/>
        <end position="559"/>
    </location>
</feature>
<reference evidence="3 4" key="1">
    <citation type="journal article" date="2021" name="Commun. Biol.">
        <title>The genome of Shorea leprosula (Dipterocarpaceae) highlights the ecological relevance of drought in aseasonal tropical rainforests.</title>
        <authorList>
            <person name="Ng K.K.S."/>
            <person name="Kobayashi M.J."/>
            <person name="Fawcett J.A."/>
            <person name="Hatakeyama M."/>
            <person name="Paape T."/>
            <person name="Ng C.H."/>
            <person name="Ang C.C."/>
            <person name="Tnah L.H."/>
            <person name="Lee C.T."/>
            <person name="Nishiyama T."/>
            <person name="Sese J."/>
            <person name="O'Brien M.J."/>
            <person name="Copetti D."/>
            <person name="Mohd Noor M.I."/>
            <person name="Ong R.C."/>
            <person name="Putra M."/>
            <person name="Sireger I.Z."/>
            <person name="Indrioko S."/>
            <person name="Kosugi Y."/>
            <person name="Izuno A."/>
            <person name="Isagi Y."/>
            <person name="Lee S.L."/>
            <person name="Shimizu K.K."/>
        </authorList>
    </citation>
    <scope>NUCLEOTIDE SEQUENCE [LARGE SCALE GENOMIC DNA]</scope>
    <source>
        <strain evidence="3">214</strain>
    </source>
</reference>
<comment type="caution">
    <text evidence="3">The sequence shown here is derived from an EMBL/GenBank/DDBJ whole genome shotgun (WGS) entry which is preliminary data.</text>
</comment>
<gene>
    <name evidence="3" type="ORF">SLEP1_g9939</name>
</gene>
<dbReference type="PANTHER" id="PTHR31071:SF9">
    <property type="entry name" value="INTRACELLULAR PROTEIN TRANSPORT PROTEIN USO1-RELATED"/>
    <property type="match status" value="1"/>
</dbReference>
<evidence type="ECO:0000256" key="2">
    <source>
        <dbReference type="SAM" id="MobiDB-lite"/>
    </source>
</evidence>
<evidence type="ECO:0000256" key="1">
    <source>
        <dbReference type="SAM" id="Coils"/>
    </source>
</evidence>
<feature type="region of interest" description="Disordered" evidence="2">
    <location>
        <begin position="464"/>
        <end position="559"/>
    </location>
</feature>
<dbReference type="InterPro" id="IPR043424">
    <property type="entry name" value="BLT-like"/>
</dbReference>
<keyword evidence="4" id="KW-1185">Reference proteome</keyword>
<feature type="compositionally biased region" description="Polar residues" evidence="2">
    <location>
        <begin position="488"/>
        <end position="504"/>
    </location>
</feature>
<protein>
    <submittedName>
        <fullName evidence="3">Uncharacterized protein</fullName>
    </submittedName>
</protein>
<organism evidence="3 4">
    <name type="scientific">Rubroshorea leprosula</name>
    <dbReference type="NCBI Taxonomy" id="152421"/>
    <lineage>
        <taxon>Eukaryota</taxon>
        <taxon>Viridiplantae</taxon>
        <taxon>Streptophyta</taxon>
        <taxon>Embryophyta</taxon>
        <taxon>Tracheophyta</taxon>
        <taxon>Spermatophyta</taxon>
        <taxon>Magnoliopsida</taxon>
        <taxon>eudicotyledons</taxon>
        <taxon>Gunneridae</taxon>
        <taxon>Pentapetalae</taxon>
        <taxon>rosids</taxon>
        <taxon>malvids</taxon>
        <taxon>Malvales</taxon>
        <taxon>Dipterocarpaceae</taxon>
        <taxon>Rubroshorea</taxon>
    </lineage>
</organism>
<name>A0AAV5IFX2_9ROSI</name>
<evidence type="ECO:0000313" key="4">
    <source>
        <dbReference type="Proteomes" id="UP001054252"/>
    </source>
</evidence>
<sequence length="633" mass="72070">MELGKEKGVEKEAEEEEFMVKKLKRGILVGKRAGPSTPSPIWRLEFSSHNYQNCRNPIQEFLNFPPTTVSARKLCANLWEVHPLYPPRYTQKGAARLHHRLKDKDFDVDDDPSNIPLHRPGSASSLRRHIAASLMQHRQSFERNGRPLSPASFGSSMELAPYNPAVTPSSSLDFRGKMGESSYSFKTSTQLLKVLNRIWALEEQHASNMSSLKALKMELDCSRARIKELLQEKQTDKQEMNDLMKQVTEDKLVRKNKDQDRIKAAIQSVRDELKDERKLRKRSESLHRKLTRELCQVKSSFSNALKELEREEKARVLLENLCDEFAKGIKDYEQEIRFLNHKHEMDHIKGDTSERLILHISEAWLDERMQMKLAEGQDDYAERNTIVDKLSLDIETFLQVKRSNGSRRDVKLPTNEHGENCSLRYSLESFPLNEAVSAPQGAADEEDCSYGDSQFYELNKSASRIKRKGSSKHYGVSALESHHEEVVNPNSTKNKVVPMGTSTRGGKLPIGQYQMREDKHAGRRKSDIHKATQDGLYDRRTKQSGSLESNSSNLHGNLIRNSALSSGGVQSSFAGHTNPMQQWASNLTTSDFREPESSLKLPQGIKENTLRAKLLEARLEDQQSRSKASKTSV</sequence>
<evidence type="ECO:0000313" key="3">
    <source>
        <dbReference type="EMBL" id="GKU96737.1"/>
    </source>
</evidence>